<dbReference type="AlphaFoldDB" id="A0A162YRG6"/>
<evidence type="ECO:0000313" key="1">
    <source>
        <dbReference type="EMBL" id="KZM20184.1"/>
    </source>
</evidence>
<name>A0A162YRG6_DIDRA</name>
<dbReference type="Proteomes" id="UP000076837">
    <property type="component" value="Unassembled WGS sequence"/>
</dbReference>
<reference evidence="1 2" key="1">
    <citation type="journal article" date="2016" name="Sci. Rep.">
        <title>Draft genome sequencing and secretome analysis of fungal phytopathogen Ascochyta rabiei provides insight into the necrotrophic effector repertoire.</title>
        <authorList>
            <person name="Verma S."/>
            <person name="Gazara R.K."/>
            <person name="Nizam S."/>
            <person name="Parween S."/>
            <person name="Chattopadhyay D."/>
            <person name="Verma P.K."/>
        </authorList>
    </citation>
    <scope>NUCLEOTIDE SEQUENCE [LARGE SCALE GENOMIC DNA]</scope>
    <source>
        <strain evidence="1 2">ArDII</strain>
    </source>
</reference>
<organism evidence="1 2">
    <name type="scientific">Didymella rabiei</name>
    <name type="common">Chickpea ascochyta blight fungus</name>
    <name type="synonym">Mycosphaerella rabiei</name>
    <dbReference type="NCBI Taxonomy" id="5454"/>
    <lineage>
        <taxon>Eukaryota</taxon>
        <taxon>Fungi</taxon>
        <taxon>Dikarya</taxon>
        <taxon>Ascomycota</taxon>
        <taxon>Pezizomycotina</taxon>
        <taxon>Dothideomycetes</taxon>
        <taxon>Pleosporomycetidae</taxon>
        <taxon>Pleosporales</taxon>
        <taxon>Pleosporineae</taxon>
        <taxon>Didymellaceae</taxon>
        <taxon>Ascochyta</taxon>
    </lineage>
</organism>
<dbReference type="Pfam" id="PF03992">
    <property type="entry name" value="ABM"/>
    <property type="match status" value="1"/>
</dbReference>
<dbReference type="PANTHER" id="PTHR38052">
    <property type="entry name" value="EXPRESSED PROTEIN"/>
    <property type="match status" value="1"/>
</dbReference>
<dbReference type="PANTHER" id="PTHR38052:SF1">
    <property type="entry name" value="ABM DOMAIN-CONTAINING PROTEIN"/>
    <property type="match status" value="1"/>
</dbReference>
<sequence length="127" mass="14832">MVYTIIVHLYAKADEESISKLKAKLVEASQVYSKDKETLSWFVMQDTVDPRKFSIVERYQQESSQQYHLNNPYWKTFDPYVLPLLDAPMDLRRLEEMDTSATAASAHYHWDALKEDTTVASMYKDAN</sequence>
<dbReference type="InterPro" id="IPR007138">
    <property type="entry name" value="ABM_dom"/>
</dbReference>
<dbReference type="EMBL" id="JYNV01000284">
    <property type="protein sequence ID" value="KZM20184.1"/>
    <property type="molecule type" value="Genomic_DNA"/>
</dbReference>
<dbReference type="OrthoDB" id="194076at2759"/>
<dbReference type="Gene3D" id="3.30.70.100">
    <property type="match status" value="1"/>
</dbReference>
<accession>A0A162YRG6</accession>
<dbReference type="SUPFAM" id="SSF54909">
    <property type="entry name" value="Dimeric alpha+beta barrel"/>
    <property type="match status" value="1"/>
</dbReference>
<dbReference type="STRING" id="5454.A0A162YRG6"/>
<evidence type="ECO:0000313" key="2">
    <source>
        <dbReference type="Proteomes" id="UP000076837"/>
    </source>
</evidence>
<gene>
    <name evidence="1" type="ORF">ST47_g8677</name>
</gene>
<keyword evidence="2" id="KW-1185">Reference proteome</keyword>
<comment type="caution">
    <text evidence="1">The sequence shown here is derived from an EMBL/GenBank/DDBJ whole genome shotgun (WGS) entry which is preliminary data.</text>
</comment>
<protein>
    <submittedName>
        <fullName evidence="1">Uncharacterized protein</fullName>
    </submittedName>
</protein>
<proteinExistence type="predicted"/>
<dbReference type="InterPro" id="IPR011008">
    <property type="entry name" value="Dimeric_a/b-barrel"/>
</dbReference>